<dbReference type="Proteomes" id="UP001595075">
    <property type="component" value="Unassembled WGS sequence"/>
</dbReference>
<comment type="caution">
    <text evidence="5">The sequence shown here is derived from an EMBL/GenBank/DDBJ whole genome shotgun (WGS) entry which is preliminary data.</text>
</comment>
<feature type="region of interest" description="Disordered" evidence="3">
    <location>
        <begin position="125"/>
        <end position="164"/>
    </location>
</feature>
<reference evidence="5 6" key="1">
    <citation type="journal article" date="2024" name="Commun. Biol.">
        <title>Comparative genomic analysis of thermophilic fungi reveals convergent evolutionary adaptations and gene losses.</title>
        <authorList>
            <person name="Steindorff A.S."/>
            <person name="Aguilar-Pontes M.V."/>
            <person name="Robinson A.J."/>
            <person name="Andreopoulos B."/>
            <person name="LaButti K."/>
            <person name="Kuo A."/>
            <person name="Mondo S."/>
            <person name="Riley R."/>
            <person name="Otillar R."/>
            <person name="Haridas S."/>
            <person name="Lipzen A."/>
            <person name="Grimwood J."/>
            <person name="Schmutz J."/>
            <person name="Clum A."/>
            <person name="Reid I.D."/>
            <person name="Moisan M.C."/>
            <person name="Butler G."/>
            <person name="Nguyen T.T.M."/>
            <person name="Dewar K."/>
            <person name="Conant G."/>
            <person name="Drula E."/>
            <person name="Henrissat B."/>
            <person name="Hansel C."/>
            <person name="Singer S."/>
            <person name="Hutchinson M.I."/>
            <person name="de Vries R.P."/>
            <person name="Natvig D.O."/>
            <person name="Powell A.J."/>
            <person name="Tsang A."/>
            <person name="Grigoriev I.V."/>
        </authorList>
    </citation>
    <scope>NUCLEOTIDE SEQUENCE [LARGE SCALE GENOMIC DNA]</scope>
    <source>
        <strain evidence="5 6">CBS 494.80</strain>
    </source>
</reference>
<feature type="compositionally biased region" description="Basic and acidic residues" evidence="3">
    <location>
        <begin position="281"/>
        <end position="291"/>
    </location>
</feature>
<dbReference type="Pfam" id="PF06094">
    <property type="entry name" value="GGACT"/>
    <property type="match status" value="1"/>
</dbReference>
<dbReference type="PANTHER" id="PTHR12935">
    <property type="entry name" value="GAMMA-GLUTAMYLCYCLOTRANSFERASE"/>
    <property type="match status" value="1"/>
</dbReference>
<protein>
    <recommendedName>
        <fullName evidence="1">gamma-glutamylcyclotransferase</fullName>
        <ecNumber evidence="1">4.3.2.9</ecNumber>
    </recommendedName>
</protein>
<feature type="compositionally biased region" description="Polar residues" evidence="3">
    <location>
        <begin position="150"/>
        <end position="161"/>
    </location>
</feature>
<dbReference type="InterPro" id="IPR009288">
    <property type="entry name" value="AIG2-like_dom"/>
</dbReference>
<dbReference type="PANTHER" id="PTHR12935:SF0">
    <property type="entry name" value="GAMMA-GLUTAMYLCYCLOTRANSFERASE"/>
    <property type="match status" value="1"/>
</dbReference>
<feature type="compositionally biased region" description="Basic and acidic residues" evidence="3">
    <location>
        <begin position="257"/>
        <end position="270"/>
    </location>
</feature>
<dbReference type="InterPro" id="IPR013024">
    <property type="entry name" value="GGCT-like"/>
</dbReference>
<organism evidence="5 6">
    <name type="scientific">Oculimacula yallundae</name>
    <dbReference type="NCBI Taxonomy" id="86028"/>
    <lineage>
        <taxon>Eukaryota</taxon>
        <taxon>Fungi</taxon>
        <taxon>Dikarya</taxon>
        <taxon>Ascomycota</taxon>
        <taxon>Pezizomycotina</taxon>
        <taxon>Leotiomycetes</taxon>
        <taxon>Helotiales</taxon>
        <taxon>Ploettnerulaceae</taxon>
        <taxon>Oculimacula</taxon>
    </lineage>
</organism>
<feature type="domain" description="Gamma-glutamylcyclotransferase AIG2-like" evidence="4">
    <location>
        <begin position="11"/>
        <end position="98"/>
    </location>
</feature>
<sequence>MNALATPREFYFAFGSNMHLEQMATRCPDSVIVAISYLKFHRWQINQRGVANVVRSSSPSDEVAGIVFQVSERDIQTLDRNEGISKGFYEKEFLEVELQPLAMNELSWSSTSSAVDFLRNESRAGHNQTQNLRSMETARVLAQQQQQQQSLKNHTASSYLSSAAPRTPKIPKVAHALVYLSNQYNIDGNIRAEYVPRMKLAMSDAEKLGVSSSYLNQILLPFISAKPQEPVQPKKISKAKPGVKSRSTSTSNSLSTSRDRVVKDEDVDDRRRKHGSARSGGEPRHDNEQGRKNGQGSGKDRSLGKRERRSNEDTRGEGSAGRKGRSIDNMRGGGEYTERRRSEQGETKDRSHGKGKRKSTEETGEEVSRLREERRVDDARADGSQRGWFQWGWW</sequence>
<evidence type="ECO:0000256" key="1">
    <source>
        <dbReference type="ARBA" id="ARBA00012346"/>
    </source>
</evidence>
<name>A0ABR4D232_9HELO</name>
<feature type="region of interest" description="Disordered" evidence="3">
    <location>
        <begin position="229"/>
        <end position="382"/>
    </location>
</feature>
<dbReference type="EC" id="4.3.2.9" evidence="1"/>
<feature type="compositionally biased region" description="Basic and acidic residues" evidence="3">
    <location>
        <begin position="298"/>
        <end position="316"/>
    </location>
</feature>
<gene>
    <name evidence="5" type="ORF">VTL71DRAFT_1168</name>
</gene>
<feature type="compositionally biased region" description="Basic and acidic residues" evidence="3">
    <location>
        <begin position="336"/>
        <end position="382"/>
    </location>
</feature>
<keyword evidence="6" id="KW-1185">Reference proteome</keyword>
<dbReference type="SUPFAM" id="SSF110857">
    <property type="entry name" value="Gamma-glutamyl cyclotransferase-like"/>
    <property type="match status" value="1"/>
</dbReference>
<evidence type="ECO:0000256" key="2">
    <source>
        <dbReference type="ARBA" id="ARBA00023239"/>
    </source>
</evidence>
<dbReference type="EMBL" id="JAZHXI010000001">
    <property type="protein sequence ID" value="KAL2076225.1"/>
    <property type="molecule type" value="Genomic_DNA"/>
</dbReference>
<feature type="compositionally biased region" description="Polar residues" evidence="3">
    <location>
        <begin position="125"/>
        <end position="134"/>
    </location>
</feature>
<dbReference type="Gene3D" id="3.10.490.10">
    <property type="entry name" value="Gamma-glutamyl cyclotransferase-like"/>
    <property type="match status" value="1"/>
</dbReference>
<evidence type="ECO:0000259" key="4">
    <source>
        <dbReference type="Pfam" id="PF06094"/>
    </source>
</evidence>
<evidence type="ECO:0000313" key="5">
    <source>
        <dbReference type="EMBL" id="KAL2076225.1"/>
    </source>
</evidence>
<keyword evidence="2" id="KW-0456">Lyase</keyword>
<dbReference type="InterPro" id="IPR017939">
    <property type="entry name" value="G-Glutamylcylcotransferase"/>
</dbReference>
<accession>A0ABR4D232</accession>
<evidence type="ECO:0000313" key="6">
    <source>
        <dbReference type="Proteomes" id="UP001595075"/>
    </source>
</evidence>
<dbReference type="InterPro" id="IPR036568">
    <property type="entry name" value="GGCT-like_sf"/>
</dbReference>
<proteinExistence type="predicted"/>
<evidence type="ECO:0000256" key="3">
    <source>
        <dbReference type="SAM" id="MobiDB-lite"/>
    </source>
</evidence>
<dbReference type="CDD" id="cd06661">
    <property type="entry name" value="GGCT_like"/>
    <property type="match status" value="1"/>
</dbReference>
<feature type="compositionally biased region" description="Low complexity" evidence="3">
    <location>
        <begin position="245"/>
        <end position="256"/>
    </location>
</feature>